<evidence type="ECO:0000313" key="2">
    <source>
        <dbReference type="EMBL" id="KAK0479801.1"/>
    </source>
</evidence>
<feature type="compositionally biased region" description="Basic and acidic residues" evidence="1">
    <location>
        <begin position="272"/>
        <end position="301"/>
    </location>
</feature>
<feature type="compositionally biased region" description="Acidic residues" evidence="1">
    <location>
        <begin position="175"/>
        <end position="187"/>
    </location>
</feature>
<accession>A0AA39TCE5</accession>
<sequence>MEHLVTIDQDDVVDSKSDFNVLGLRARDFGLRVRPIPSDRQSTSLRVMMSMSLPHKSATPVQQQRAQAPLRATTPSLPSFQEAKTPIPLLKSTSAMKSKPSAIGNSGWGLPARSLAAFANVSPPSPATNSLLFCQDLSTPLHARSSPTFKIGQPPRSKPSPSRLPALNASRPDLTEEEEKPDQDDFFSDSLVKDAVTGTDDEGSSPPPTDPTNKARRLQARKVSFIFDDPSGNALDPHPTIILPRPQIRAPQEPLLRRSTRHKSPPSDDASQEPKDKKDEKSAKERLGVGSKKDDKDKAKELGLSNVPEALNKPTTKKLKLNGVKVDAVAEGINNFEDTLNAMMEGNAAIASIAQQSLAGLDITAYFEAIRVHISRLRECLNSAEEVDEGGKDSEDDSADNGAEGVAGPSMK</sequence>
<comment type="caution">
    <text evidence="2">The sequence shown here is derived from an EMBL/GenBank/DDBJ whole genome shotgun (WGS) entry which is preliminary data.</text>
</comment>
<dbReference type="Proteomes" id="UP001175228">
    <property type="component" value="Unassembled WGS sequence"/>
</dbReference>
<dbReference type="AlphaFoldDB" id="A0AA39TCE5"/>
<proteinExistence type="predicted"/>
<organism evidence="2 3">
    <name type="scientific">Armillaria luteobubalina</name>
    <dbReference type="NCBI Taxonomy" id="153913"/>
    <lineage>
        <taxon>Eukaryota</taxon>
        <taxon>Fungi</taxon>
        <taxon>Dikarya</taxon>
        <taxon>Basidiomycota</taxon>
        <taxon>Agaricomycotina</taxon>
        <taxon>Agaricomycetes</taxon>
        <taxon>Agaricomycetidae</taxon>
        <taxon>Agaricales</taxon>
        <taxon>Marasmiineae</taxon>
        <taxon>Physalacriaceae</taxon>
        <taxon>Armillaria</taxon>
    </lineage>
</organism>
<dbReference type="EMBL" id="JAUEPU010000086">
    <property type="protein sequence ID" value="KAK0479801.1"/>
    <property type="molecule type" value="Genomic_DNA"/>
</dbReference>
<evidence type="ECO:0000256" key="1">
    <source>
        <dbReference type="SAM" id="MobiDB-lite"/>
    </source>
</evidence>
<reference evidence="2" key="1">
    <citation type="submission" date="2023-06" db="EMBL/GenBank/DDBJ databases">
        <authorList>
            <consortium name="Lawrence Berkeley National Laboratory"/>
            <person name="Ahrendt S."/>
            <person name="Sahu N."/>
            <person name="Indic B."/>
            <person name="Wong-Bajracharya J."/>
            <person name="Merenyi Z."/>
            <person name="Ke H.-M."/>
            <person name="Monk M."/>
            <person name="Kocsube S."/>
            <person name="Drula E."/>
            <person name="Lipzen A."/>
            <person name="Balint B."/>
            <person name="Henrissat B."/>
            <person name="Andreopoulos B."/>
            <person name="Martin F.M."/>
            <person name="Harder C.B."/>
            <person name="Rigling D."/>
            <person name="Ford K.L."/>
            <person name="Foster G.D."/>
            <person name="Pangilinan J."/>
            <person name="Papanicolaou A."/>
            <person name="Barry K."/>
            <person name="LaButti K."/>
            <person name="Viragh M."/>
            <person name="Koriabine M."/>
            <person name="Yan M."/>
            <person name="Riley R."/>
            <person name="Champramary S."/>
            <person name="Plett K.L."/>
            <person name="Tsai I.J."/>
            <person name="Slot J."/>
            <person name="Sipos G."/>
            <person name="Plett J."/>
            <person name="Nagy L.G."/>
            <person name="Grigoriev I.V."/>
        </authorList>
    </citation>
    <scope>NUCLEOTIDE SEQUENCE</scope>
    <source>
        <strain evidence="2">HWK02</strain>
    </source>
</reference>
<name>A0AA39TCE5_9AGAR</name>
<feature type="region of interest" description="Disordered" evidence="1">
    <location>
        <begin position="144"/>
        <end position="301"/>
    </location>
</feature>
<keyword evidence="3" id="KW-1185">Reference proteome</keyword>
<protein>
    <submittedName>
        <fullName evidence="2">Uncharacterized protein</fullName>
    </submittedName>
</protein>
<gene>
    <name evidence="2" type="ORF">EDD18DRAFT_1113735</name>
</gene>
<evidence type="ECO:0000313" key="3">
    <source>
        <dbReference type="Proteomes" id="UP001175228"/>
    </source>
</evidence>
<feature type="region of interest" description="Disordered" evidence="1">
    <location>
        <begin position="384"/>
        <end position="412"/>
    </location>
</feature>